<keyword evidence="1" id="KW-1133">Transmembrane helix</keyword>
<evidence type="ECO:0000313" key="2">
    <source>
        <dbReference type="EMBL" id="ADA69778.1"/>
    </source>
</evidence>
<feature type="transmembrane region" description="Helical" evidence="1">
    <location>
        <begin position="21"/>
        <end position="43"/>
    </location>
</feature>
<organism evidence="2">
    <name type="scientific">Glyptonotus cf. antarcticus FK-2009</name>
    <dbReference type="NCBI Taxonomy" id="692432"/>
    <lineage>
        <taxon>Eukaryota</taxon>
        <taxon>Metazoa</taxon>
        <taxon>Ecdysozoa</taxon>
        <taxon>Arthropoda</taxon>
        <taxon>Crustacea</taxon>
        <taxon>Multicrustacea</taxon>
        <taxon>Malacostraca</taxon>
        <taxon>Eumalacostraca</taxon>
        <taxon>Peracarida</taxon>
        <taxon>Isopoda</taxon>
        <taxon>Valvifera</taxon>
        <taxon>Chaetiliidae</taxon>
        <taxon>Glyptonotus</taxon>
    </lineage>
</organism>
<keyword evidence="1" id="KW-0812">Transmembrane</keyword>
<reference evidence="2" key="1">
    <citation type="journal article" date="2012" name="Mol. Phylogenet. Evol.">
        <title>Multiple rearrangements in mitochondrial genomes of Isopoda and phylogenetic implications.</title>
        <authorList>
            <person name="Kilpert F."/>
            <person name="Held C."/>
            <person name="Podsiadlowski L."/>
        </authorList>
    </citation>
    <scope>NUCLEOTIDE SEQUENCE</scope>
</reference>
<feature type="transmembrane region" description="Helical" evidence="1">
    <location>
        <begin position="134"/>
        <end position="155"/>
    </location>
</feature>
<evidence type="ECO:0000256" key="1">
    <source>
        <dbReference type="SAM" id="Phobius"/>
    </source>
</evidence>
<dbReference type="AlphaFoldDB" id="E3SX95"/>
<gene>
    <name evidence="2" type="primary">ND6</name>
</gene>
<keyword evidence="1" id="KW-0472">Membrane</keyword>
<keyword evidence="2" id="KW-0496">Mitochondrion</keyword>
<feature type="transmembrane region" description="Helical" evidence="1">
    <location>
        <begin position="81"/>
        <end position="103"/>
    </location>
</feature>
<sequence>MLMLNLGLISMALSGLMVQLMTPYLMVGVLILQTLLVCVYLGLVKSTLWFSYILFLVVLGGMLVILIYTSSLVSEEILESVPFAYMGITLFILSGANYLFWLIGGNTMGVDLLLSENKIENLEAVSSIFSLENLFIYSLVVGYLLLALICAMNLVKSKYGPLRMLN</sequence>
<geneLocation type="mitochondrion" evidence="2"/>
<name>E3SX95_9CRUS</name>
<feature type="transmembrane region" description="Helical" evidence="1">
    <location>
        <begin position="49"/>
        <end position="69"/>
    </location>
</feature>
<dbReference type="EMBL" id="GU130254">
    <property type="protein sequence ID" value="ADA69778.1"/>
    <property type="molecule type" value="Genomic_DNA"/>
</dbReference>
<protein>
    <submittedName>
        <fullName evidence="2">NADH dehydrogenase subunit 6</fullName>
    </submittedName>
</protein>
<proteinExistence type="predicted"/>
<accession>E3SX95</accession>